<evidence type="ECO:0000313" key="1">
    <source>
        <dbReference type="EMBL" id="RKR06307.1"/>
    </source>
</evidence>
<accession>A0A420WYK2</accession>
<gene>
    <name evidence="1" type="ORF">C7446_1249</name>
</gene>
<keyword evidence="2" id="KW-1185">Reference proteome</keyword>
<dbReference type="RefSeq" id="WP_121172226.1">
    <property type="nucleotide sequence ID" value="NZ_RBIN01000003.1"/>
</dbReference>
<sequence>MLAEWVDLLLGYASGALDSIREDESYPSLMHWARHEGSALVGGDLALAQALAPELWNQTPLLREDFASEPLARPGPEEPCWCDSGRRHRDCCQQVTLPGPLPAHLMWMLSLRRWRGNTLRRALQFPEVPAQALLEAGIITAENGQPGRAQLILEVFFKCPDWCGMPEQSEPALELLTDLYQERGFNRKKTALLDSAVDHGPPFLRGAALERQCLMYLDSDDLGNARQTFLRALQTLPNAPALAWLEIMLLLHEGHEGEAKERAGFWYRRLSRRDDIEGEQLAFLEELAANPAAALAEQMIHSEEELALPLSDLQEMLGQLGPAPPLSLAVNAEERLEYHFDDIDIAHYEAWQGVFRAMSGDEYELEPGQDVWGHAGDWLDALLRHPGWLASPPILEELAMALTSRMGNLPWMAAPFFTPLHERLSQWLTVIERSGRRFLFAEGNNATLFRLGLALILGLERGSGERARTLAERLLALDGSDPLGLREVLLEQLLRAGHNQEAVRMSEAMAARQAGEEQQWLGLLIGQALALYRLAREEEALEILERVNEVNPYILSLLTRDNPRREPASEDTPLPGSRAEAWQYRVLMREQWISTPGALAWLTRALRTG</sequence>
<protein>
    <recommendedName>
        <fullName evidence="3">SEC-C motif-containing protein</fullName>
    </recommendedName>
</protein>
<dbReference type="EMBL" id="RBIN01000003">
    <property type="protein sequence ID" value="RKR06307.1"/>
    <property type="molecule type" value="Genomic_DNA"/>
</dbReference>
<dbReference type="Proteomes" id="UP000281975">
    <property type="component" value="Unassembled WGS sequence"/>
</dbReference>
<evidence type="ECO:0008006" key="3">
    <source>
        <dbReference type="Google" id="ProtNLM"/>
    </source>
</evidence>
<reference evidence="1 2" key="1">
    <citation type="submission" date="2018-10" db="EMBL/GenBank/DDBJ databases">
        <title>Genomic Encyclopedia of Type Strains, Phase IV (KMG-IV): sequencing the most valuable type-strain genomes for metagenomic binning, comparative biology and taxonomic classification.</title>
        <authorList>
            <person name="Goeker M."/>
        </authorList>
    </citation>
    <scope>NUCLEOTIDE SEQUENCE [LARGE SCALE GENOMIC DNA]</scope>
    <source>
        <strain evidence="1 2">DSM 23229</strain>
    </source>
</reference>
<organism evidence="1 2">
    <name type="scientific">Kushneria sinocarnis</name>
    <dbReference type="NCBI Taxonomy" id="595502"/>
    <lineage>
        <taxon>Bacteria</taxon>
        <taxon>Pseudomonadati</taxon>
        <taxon>Pseudomonadota</taxon>
        <taxon>Gammaproteobacteria</taxon>
        <taxon>Oceanospirillales</taxon>
        <taxon>Halomonadaceae</taxon>
        <taxon>Kushneria</taxon>
    </lineage>
</organism>
<dbReference type="InterPro" id="IPR011990">
    <property type="entry name" value="TPR-like_helical_dom_sf"/>
</dbReference>
<dbReference type="AlphaFoldDB" id="A0A420WYK2"/>
<name>A0A420WYK2_9GAMM</name>
<comment type="caution">
    <text evidence="1">The sequence shown here is derived from an EMBL/GenBank/DDBJ whole genome shotgun (WGS) entry which is preliminary data.</text>
</comment>
<dbReference type="Gene3D" id="1.25.40.10">
    <property type="entry name" value="Tetratricopeptide repeat domain"/>
    <property type="match status" value="1"/>
</dbReference>
<dbReference type="OrthoDB" id="3343588at2"/>
<evidence type="ECO:0000313" key="2">
    <source>
        <dbReference type="Proteomes" id="UP000281975"/>
    </source>
</evidence>
<proteinExistence type="predicted"/>